<feature type="region of interest" description="Disordered" evidence="1">
    <location>
        <begin position="21"/>
        <end position="42"/>
    </location>
</feature>
<gene>
    <name evidence="2" type="ORF">RHS01_11114</name>
</gene>
<name>A0A8H7M1T6_9AGAM</name>
<dbReference type="Proteomes" id="UP000614334">
    <property type="component" value="Unassembled WGS sequence"/>
</dbReference>
<evidence type="ECO:0000256" key="1">
    <source>
        <dbReference type="SAM" id="MobiDB-lite"/>
    </source>
</evidence>
<proteinExistence type="predicted"/>
<organism evidence="2 3">
    <name type="scientific">Rhizoctonia solani</name>
    <dbReference type="NCBI Taxonomy" id="456999"/>
    <lineage>
        <taxon>Eukaryota</taxon>
        <taxon>Fungi</taxon>
        <taxon>Dikarya</taxon>
        <taxon>Basidiomycota</taxon>
        <taxon>Agaricomycotina</taxon>
        <taxon>Agaricomycetes</taxon>
        <taxon>Cantharellales</taxon>
        <taxon>Ceratobasidiaceae</taxon>
        <taxon>Rhizoctonia</taxon>
    </lineage>
</organism>
<protein>
    <submittedName>
        <fullName evidence="2">Uncharacterized protein</fullName>
    </submittedName>
</protein>
<accession>A0A8H7M1T6</accession>
<dbReference type="AlphaFoldDB" id="A0A8H7M1T6"/>
<sequence length="72" mass="8221">MKHAHCPVAVRLRLDPVADVRLGSTGDEEPEREGWSDPEKDFQDCSHPVRVAAFVECIDHDYEPFCHFVLQS</sequence>
<comment type="caution">
    <text evidence="2">The sequence shown here is derived from an EMBL/GenBank/DDBJ whole genome shotgun (WGS) entry which is preliminary data.</text>
</comment>
<dbReference type="EMBL" id="JACYCF010000051">
    <property type="protein sequence ID" value="KAF8748038.1"/>
    <property type="molecule type" value="Genomic_DNA"/>
</dbReference>
<evidence type="ECO:0000313" key="2">
    <source>
        <dbReference type="EMBL" id="KAF8748038.1"/>
    </source>
</evidence>
<evidence type="ECO:0000313" key="3">
    <source>
        <dbReference type="Proteomes" id="UP000614334"/>
    </source>
</evidence>
<reference evidence="2" key="1">
    <citation type="submission" date="2020-09" db="EMBL/GenBank/DDBJ databases">
        <title>Comparative genome analyses of four rice-infecting Rhizoctonia solani isolates reveal extensive enrichment of homogalacturonan modification genes.</title>
        <authorList>
            <person name="Lee D.-Y."/>
            <person name="Jeon J."/>
            <person name="Kim K.-T."/>
            <person name="Cheong K."/>
            <person name="Song H."/>
            <person name="Choi G."/>
            <person name="Ko J."/>
            <person name="Opiyo S.O."/>
            <person name="Zuo S."/>
            <person name="Madhav S."/>
            <person name="Lee Y.-H."/>
            <person name="Wang G.-L."/>
        </authorList>
    </citation>
    <scope>NUCLEOTIDE SEQUENCE</scope>
    <source>
        <strain evidence="2">AG1-IA B2</strain>
    </source>
</reference>
<feature type="compositionally biased region" description="Basic and acidic residues" evidence="1">
    <location>
        <begin position="32"/>
        <end position="42"/>
    </location>
</feature>